<dbReference type="Proteomes" id="UP000679749">
    <property type="component" value="Unassembled WGS sequence"/>
</dbReference>
<evidence type="ECO:0000259" key="2">
    <source>
        <dbReference type="Pfam" id="PF00149"/>
    </source>
</evidence>
<dbReference type="Pfam" id="PF00149">
    <property type="entry name" value="Metallophos"/>
    <property type="match status" value="1"/>
</dbReference>
<dbReference type="RefSeq" id="WP_213117247.1">
    <property type="nucleotide sequence ID" value="NZ_JAGYPF010000002.1"/>
</dbReference>
<dbReference type="PANTHER" id="PTHR16509">
    <property type="match status" value="1"/>
</dbReference>
<protein>
    <submittedName>
        <fullName evidence="3">Metallophosphoesterase</fullName>
    </submittedName>
</protein>
<evidence type="ECO:0000313" key="4">
    <source>
        <dbReference type="Proteomes" id="UP000679749"/>
    </source>
</evidence>
<name>A0A942YV78_9BACI</name>
<dbReference type="GO" id="GO:0008663">
    <property type="term" value="F:2',3'-cyclic-nucleotide 2'-phosphodiesterase activity"/>
    <property type="evidence" value="ECO:0007669"/>
    <property type="project" value="TreeGrafter"/>
</dbReference>
<dbReference type="AlphaFoldDB" id="A0A942YV78"/>
<dbReference type="EMBL" id="JAGYPF010000002">
    <property type="protein sequence ID" value="MBS4212715.1"/>
    <property type="molecule type" value="Genomic_DNA"/>
</dbReference>
<dbReference type="SUPFAM" id="SSF56300">
    <property type="entry name" value="Metallo-dependent phosphatases"/>
    <property type="match status" value="1"/>
</dbReference>
<comment type="caution">
    <text evidence="3">The sequence shown here is derived from an EMBL/GenBank/DDBJ whole genome shotgun (WGS) entry which is preliminary data.</text>
</comment>
<gene>
    <name evidence="3" type="ORF">KHA99_09670</name>
</gene>
<feature type="signal peptide" evidence="1">
    <location>
        <begin position="1"/>
        <end position="32"/>
    </location>
</feature>
<keyword evidence="1" id="KW-0732">Signal</keyword>
<reference evidence="3" key="1">
    <citation type="submission" date="2021-05" db="EMBL/GenBank/DDBJ databases">
        <title>Novel Bacillus species.</title>
        <authorList>
            <person name="Liu G."/>
        </authorList>
    </citation>
    <scope>NUCLEOTIDE SEQUENCE</scope>
    <source>
        <strain evidence="3">FJAT-49825</strain>
    </source>
</reference>
<organism evidence="3 4">
    <name type="scientific">Neobacillus rhizophilus</name>
    <dbReference type="NCBI Taxonomy" id="2833579"/>
    <lineage>
        <taxon>Bacteria</taxon>
        <taxon>Bacillati</taxon>
        <taxon>Bacillota</taxon>
        <taxon>Bacilli</taxon>
        <taxon>Bacillales</taxon>
        <taxon>Bacillaceae</taxon>
        <taxon>Neobacillus</taxon>
    </lineage>
</organism>
<evidence type="ECO:0000256" key="1">
    <source>
        <dbReference type="SAM" id="SignalP"/>
    </source>
</evidence>
<sequence>MLNRQKTKQKLGVKLKCLAAAAALGISLTAVSPVSSVFAKTEEKPKFTIGVVPDIQYCDCNDNGTRFYRNSIDKLMEASQTFNEQDVDFTMQTGDLIDRNLSSFSTILPYFNTIEGPKYHLLGNHDFPVYTDQVTDILGMPNQYYDFKYKNWRFIALDTNDLSLYANPAGSEKYQQAQDMYNSLKEKNAINAQTWNGGVSEEQLTWLRDVLKKAAQAHEKVVVFSHMPVYPANEHNVWNSDAVMTELEAAGNVVAYINGHNHAGNYGYKNGIHYLNLKGMVDTADTNAYSILKVYKDRIEVDGFGRETDRTLTIR</sequence>
<feature type="domain" description="Calcineurin-like phosphoesterase" evidence="2">
    <location>
        <begin position="48"/>
        <end position="263"/>
    </location>
</feature>
<keyword evidence="4" id="KW-1185">Reference proteome</keyword>
<dbReference type="GO" id="GO:0030145">
    <property type="term" value="F:manganese ion binding"/>
    <property type="evidence" value="ECO:0007669"/>
    <property type="project" value="TreeGrafter"/>
</dbReference>
<dbReference type="Gene3D" id="3.60.21.10">
    <property type="match status" value="1"/>
</dbReference>
<accession>A0A942YV78</accession>
<feature type="chain" id="PRO_5039169644" evidence="1">
    <location>
        <begin position="33"/>
        <end position="315"/>
    </location>
</feature>
<evidence type="ECO:0000313" key="3">
    <source>
        <dbReference type="EMBL" id="MBS4212715.1"/>
    </source>
</evidence>
<dbReference type="GO" id="GO:0047631">
    <property type="term" value="F:ADP-ribose diphosphatase activity"/>
    <property type="evidence" value="ECO:0007669"/>
    <property type="project" value="TreeGrafter"/>
</dbReference>
<dbReference type="InterPro" id="IPR029052">
    <property type="entry name" value="Metallo-depent_PP-like"/>
</dbReference>
<dbReference type="InterPro" id="IPR004843">
    <property type="entry name" value="Calcineurin-like_PHP"/>
</dbReference>
<proteinExistence type="predicted"/>
<dbReference type="PANTHER" id="PTHR16509:SF1">
    <property type="entry name" value="MANGANESE-DEPENDENT ADP-RIBOSE_CDP-ALCOHOL DIPHOSPHATASE"/>
    <property type="match status" value="1"/>
</dbReference>
<dbReference type="GO" id="GO:0047734">
    <property type="term" value="F:CDP-glycerol diphosphatase activity"/>
    <property type="evidence" value="ECO:0007669"/>
    <property type="project" value="TreeGrafter"/>
</dbReference>